<evidence type="ECO:0000313" key="3">
    <source>
        <dbReference type="EMBL" id="MFC4346325.1"/>
    </source>
</evidence>
<keyword evidence="4" id="KW-1185">Reference proteome</keyword>
<dbReference type="Pfam" id="PF04102">
    <property type="entry name" value="SlyX"/>
    <property type="match status" value="1"/>
</dbReference>
<dbReference type="Gene3D" id="1.20.5.300">
    <property type="match status" value="1"/>
</dbReference>
<feature type="region of interest" description="Disordered" evidence="2">
    <location>
        <begin position="54"/>
        <end position="73"/>
    </location>
</feature>
<name>A0ABV8U5C4_9PROT</name>
<sequence length="73" mass="8229">MADEANLGTRLDDLEVKFAFQQETIETLNSTVTDQWAEIDRLKRMLSQLQGQIADLEDTQGPADPGNIKPPHY</sequence>
<dbReference type="PANTHER" id="PTHR36508">
    <property type="entry name" value="PROTEIN SLYX"/>
    <property type="match status" value="1"/>
</dbReference>
<reference evidence="4" key="1">
    <citation type="journal article" date="2019" name="Int. J. Syst. Evol. Microbiol.">
        <title>The Global Catalogue of Microorganisms (GCM) 10K type strain sequencing project: providing services to taxonomists for standard genome sequencing and annotation.</title>
        <authorList>
            <consortium name="The Broad Institute Genomics Platform"/>
            <consortium name="The Broad Institute Genome Sequencing Center for Infectious Disease"/>
            <person name="Wu L."/>
            <person name="Ma J."/>
        </authorList>
    </citation>
    <scope>NUCLEOTIDE SEQUENCE [LARGE SCALE GENOMIC DNA]</scope>
    <source>
        <strain evidence="4">CGMCC 1.15304</strain>
    </source>
</reference>
<gene>
    <name evidence="1" type="primary">slyX</name>
    <name evidence="3" type="ORF">ACFO5Q_00520</name>
</gene>
<dbReference type="Proteomes" id="UP001595776">
    <property type="component" value="Unassembled WGS sequence"/>
</dbReference>
<dbReference type="EMBL" id="JBHSCR010000001">
    <property type="protein sequence ID" value="MFC4346325.1"/>
    <property type="molecule type" value="Genomic_DNA"/>
</dbReference>
<dbReference type="HAMAP" id="MF_00715">
    <property type="entry name" value="SlyX"/>
    <property type="match status" value="1"/>
</dbReference>
<protein>
    <recommendedName>
        <fullName evidence="1">Protein SlyX homolog</fullName>
    </recommendedName>
</protein>
<dbReference type="RefSeq" id="WP_068150634.1">
    <property type="nucleotide sequence ID" value="NZ_JBHSCR010000001.1"/>
</dbReference>
<comment type="similarity">
    <text evidence="1">Belongs to the SlyX family.</text>
</comment>
<dbReference type="PANTHER" id="PTHR36508:SF1">
    <property type="entry name" value="PROTEIN SLYX"/>
    <property type="match status" value="1"/>
</dbReference>
<evidence type="ECO:0000256" key="2">
    <source>
        <dbReference type="SAM" id="MobiDB-lite"/>
    </source>
</evidence>
<comment type="caution">
    <text evidence="3">The sequence shown here is derived from an EMBL/GenBank/DDBJ whole genome shotgun (WGS) entry which is preliminary data.</text>
</comment>
<evidence type="ECO:0000256" key="1">
    <source>
        <dbReference type="HAMAP-Rule" id="MF_00715"/>
    </source>
</evidence>
<accession>A0ABV8U5C4</accession>
<organism evidence="3 4">
    <name type="scientific">Kordiimonas lipolytica</name>
    <dbReference type="NCBI Taxonomy" id="1662421"/>
    <lineage>
        <taxon>Bacteria</taxon>
        <taxon>Pseudomonadati</taxon>
        <taxon>Pseudomonadota</taxon>
        <taxon>Alphaproteobacteria</taxon>
        <taxon>Kordiimonadales</taxon>
        <taxon>Kordiimonadaceae</taxon>
        <taxon>Kordiimonas</taxon>
    </lineage>
</organism>
<proteinExistence type="inferred from homology"/>
<evidence type="ECO:0000313" key="4">
    <source>
        <dbReference type="Proteomes" id="UP001595776"/>
    </source>
</evidence>
<dbReference type="InterPro" id="IPR007236">
    <property type="entry name" value="SlyX"/>
</dbReference>